<gene>
    <name evidence="1" type="ORF">HOLleu_41627</name>
</gene>
<dbReference type="AlphaFoldDB" id="A0A9Q0YJD7"/>
<organism evidence="1 2">
    <name type="scientific">Holothuria leucospilota</name>
    <name type="common">Black long sea cucumber</name>
    <name type="synonym">Mertensiothuria leucospilota</name>
    <dbReference type="NCBI Taxonomy" id="206669"/>
    <lineage>
        <taxon>Eukaryota</taxon>
        <taxon>Metazoa</taxon>
        <taxon>Echinodermata</taxon>
        <taxon>Eleutherozoa</taxon>
        <taxon>Echinozoa</taxon>
        <taxon>Holothuroidea</taxon>
        <taxon>Aspidochirotacea</taxon>
        <taxon>Aspidochirotida</taxon>
        <taxon>Holothuriidae</taxon>
        <taxon>Holothuria</taxon>
    </lineage>
</organism>
<reference evidence="1" key="1">
    <citation type="submission" date="2021-10" db="EMBL/GenBank/DDBJ databases">
        <title>Tropical sea cucumber genome reveals ecological adaptation and Cuvierian tubules defense mechanism.</title>
        <authorList>
            <person name="Chen T."/>
        </authorList>
    </citation>
    <scope>NUCLEOTIDE SEQUENCE</scope>
    <source>
        <strain evidence="1">Nanhai2018</strain>
        <tissue evidence="1">Muscle</tissue>
    </source>
</reference>
<name>A0A9Q0YJD7_HOLLE</name>
<evidence type="ECO:0000313" key="1">
    <source>
        <dbReference type="EMBL" id="KAJ8019861.1"/>
    </source>
</evidence>
<dbReference type="EMBL" id="JAIZAY010000023">
    <property type="protein sequence ID" value="KAJ8019861.1"/>
    <property type="molecule type" value="Genomic_DNA"/>
</dbReference>
<evidence type="ECO:0000313" key="2">
    <source>
        <dbReference type="Proteomes" id="UP001152320"/>
    </source>
</evidence>
<protein>
    <submittedName>
        <fullName evidence="1">Uncharacterized protein</fullName>
    </submittedName>
</protein>
<sequence length="184" mass="20813">MNGTLSINCTSSPNYAKSNGFIEWSVQTVKNVGKKCKESSQDFNKGLLVLRSTPLVCGRSPAQLLMNRRLQSDLPMHEDLLSPKDSKIIKHRQVHQSKQKYYHDQRAKSLPIVVAGDPVRLSSHGQSWWYKSQVAPRSFLIETEKGATVRRNQIDIQKVSSPPKAQGHTIWEGIRMKHLICSHA</sequence>
<dbReference type="Proteomes" id="UP001152320">
    <property type="component" value="Chromosome 23"/>
</dbReference>
<keyword evidence="2" id="KW-1185">Reference proteome</keyword>
<dbReference type="PANTHER" id="PTHR33244">
    <property type="entry name" value="INTEGRASE CATALYTIC DOMAIN-CONTAINING PROTEIN-RELATED"/>
    <property type="match status" value="1"/>
</dbReference>
<comment type="caution">
    <text evidence="1">The sequence shown here is derived from an EMBL/GenBank/DDBJ whole genome shotgun (WGS) entry which is preliminary data.</text>
</comment>
<dbReference type="OrthoDB" id="775972at2759"/>
<dbReference type="PANTHER" id="PTHR33244:SF3">
    <property type="entry name" value="PEPTIDASE A2 DOMAIN-CONTAINING PROTEIN"/>
    <property type="match status" value="1"/>
</dbReference>
<proteinExistence type="predicted"/>
<accession>A0A9Q0YJD7</accession>